<dbReference type="Pfam" id="PF00849">
    <property type="entry name" value="PseudoU_synth_2"/>
    <property type="match status" value="1"/>
</dbReference>
<feature type="active site" evidence="1">
    <location>
        <position position="164"/>
    </location>
</feature>
<dbReference type="AlphaFoldDB" id="A0A4P9YTI2"/>
<sequence length="407" mass="46006">MSATKPEFYFEHGRRACAVHVDWPLIDRCSFWAGLRKVRPYHYTYRTFVKGRWLGYSVLDVFKREFRGLTSEYYENAIRTGIITLNEQQVTCDTIIKNSDVLAHRMHRHEPPVTAEPITFIEQTDDLWVVNKPASIPVHPTGRYNHNTVLGILEASYPANNRLDRLTSGLMLISLTKERAKQMERAFRDRKVQKEYVCRVLGEFPEGHIVCDAPILTVSHKLGLNAVRPVEEGGRPCETAFERMSYNGRTSVVRCYPRTGRTHQIRVHLQHLGHPIANDPLYANPIVREALAARAAITDTGDEMAEGHAQTDQAKVAQLLQQANERDEAADAQAQARCEVCATSILPDPSPDQMCIWLHAAVYAGEGPGQEQWRYETPLPDWATAEFEGDEKVVAELLAATQTNTST</sequence>
<dbReference type="EC" id="5.4.99.-" evidence="2"/>
<dbReference type="OrthoDB" id="424794at2759"/>
<keyword evidence="5" id="KW-1185">Reference proteome</keyword>
<dbReference type="CDD" id="cd02557">
    <property type="entry name" value="PseudoU_synth_ScRIB2"/>
    <property type="match status" value="1"/>
</dbReference>
<dbReference type="SUPFAM" id="SSF55120">
    <property type="entry name" value="Pseudouridine synthase"/>
    <property type="match status" value="1"/>
</dbReference>
<gene>
    <name evidence="4" type="ORF">SYNPS1DRAFT_18940</name>
</gene>
<evidence type="ECO:0000256" key="1">
    <source>
        <dbReference type="PIRSR" id="PIRSR606225-1"/>
    </source>
</evidence>
<dbReference type="InterPro" id="IPR006145">
    <property type="entry name" value="PsdUridine_synth_RsuA/RluA"/>
</dbReference>
<evidence type="ECO:0000313" key="5">
    <source>
        <dbReference type="Proteomes" id="UP000278143"/>
    </source>
</evidence>
<organism evidence="4 5">
    <name type="scientific">Syncephalis pseudoplumigaleata</name>
    <dbReference type="NCBI Taxonomy" id="1712513"/>
    <lineage>
        <taxon>Eukaryota</taxon>
        <taxon>Fungi</taxon>
        <taxon>Fungi incertae sedis</taxon>
        <taxon>Zoopagomycota</taxon>
        <taxon>Zoopagomycotina</taxon>
        <taxon>Zoopagomycetes</taxon>
        <taxon>Zoopagales</taxon>
        <taxon>Piptocephalidaceae</taxon>
        <taxon>Syncephalis</taxon>
    </lineage>
</organism>
<dbReference type="NCBIfam" id="TIGR00005">
    <property type="entry name" value="rluA_subfam"/>
    <property type="match status" value="1"/>
</dbReference>
<comment type="catalytic activity">
    <reaction evidence="2">
        <text>a uridine in RNA = a pseudouridine in RNA</text>
        <dbReference type="Rhea" id="RHEA:48348"/>
        <dbReference type="Rhea" id="RHEA-COMP:12068"/>
        <dbReference type="Rhea" id="RHEA-COMP:12069"/>
        <dbReference type="ChEBI" id="CHEBI:65314"/>
        <dbReference type="ChEBI" id="CHEBI:65315"/>
    </reaction>
</comment>
<feature type="domain" description="Pseudouridine synthase RsuA/RluA-like" evidence="3">
    <location>
        <begin position="126"/>
        <end position="271"/>
    </location>
</feature>
<dbReference type="Proteomes" id="UP000278143">
    <property type="component" value="Unassembled WGS sequence"/>
</dbReference>
<reference evidence="5" key="1">
    <citation type="journal article" date="2018" name="Nat. Microbiol.">
        <title>Leveraging single-cell genomics to expand the fungal tree of life.</title>
        <authorList>
            <person name="Ahrendt S.R."/>
            <person name="Quandt C.A."/>
            <person name="Ciobanu D."/>
            <person name="Clum A."/>
            <person name="Salamov A."/>
            <person name="Andreopoulos B."/>
            <person name="Cheng J.F."/>
            <person name="Woyke T."/>
            <person name="Pelin A."/>
            <person name="Henrissat B."/>
            <person name="Reynolds N.K."/>
            <person name="Benny G.L."/>
            <person name="Smith M.E."/>
            <person name="James T.Y."/>
            <person name="Grigoriev I.V."/>
        </authorList>
    </citation>
    <scope>NUCLEOTIDE SEQUENCE [LARGE SCALE GENOMIC DNA]</scope>
    <source>
        <strain evidence="5">Benny S71-1</strain>
    </source>
</reference>
<comment type="function">
    <text evidence="2">Responsible for synthesis of pseudouridine from uracil.</text>
</comment>
<dbReference type="EMBL" id="KZ991197">
    <property type="protein sequence ID" value="RKP23227.1"/>
    <property type="molecule type" value="Genomic_DNA"/>
</dbReference>
<proteinExistence type="inferred from homology"/>
<dbReference type="GO" id="GO:0009982">
    <property type="term" value="F:pseudouridine synthase activity"/>
    <property type="evidence" value="ECO:0007669"/>
    <property type="project" value="InterPro"/>
</dbReference>
<dbReference type="InterPro" id="IPR020103">
    <property type="entry name" value="PsdUridine_synth_cat_dom_sf"/>
</dbReference>
<dbReference type="GO" id="GO:0000455">
    <property type="term" value="P:enzyme-directed rRNA pseudouridine synthesis"/>
    <property type="evidence" value="ECO:0007669"/>
    <property type="project" value="TreeGrafter"/>
</dbReference>
<dbReference type="GO" id="GO:0003723">
    <property type="term" value="F:RNA binding"/>
    <property type="evidence" value="ECO:0007669"/>
    <property type="project" value="InterPro"/>
</dbReference>
<dbReference type="PANTHER" id="PTHR21600">
    <property type="entry name" value="MITOCHONDRIAL RNA PSEUDOURIDINE SYNTHASE"/>
    <property type="match status" value="1"/>
</dbReference>
<evidence type="ECO:0000259" key="3">
    <source>
        <dbReference type="Pfam" id="PF00849"/>
    </source>
</evidence>
<dbReference type="InterPro" id="IPR050188">
    <property type="entry name" value="RluA_PseudoU_synthase"/>
</dbReference>
<name>A0A4P9YTI2_9FUNG</name>
<evidence type="ECO:0000313" key="4">
    <source>
        <dbReference type="EMBL" id="RKP23227.1"/>
    </source>
</evidence>
<accession>A0A4P9YTI2</accession>
<dbReference type="PANTHER" id="PTHR21600:SF40">
    <property type="entry name" value="PSEUDOURIDYLATE SYNTHASE RPUSD2"/>
    <property type="match status" value="1"/>
</dbReference>
<dbReference type="Gene3D" id="3.30.2350.10">
    <property type="entry name" value="Pseudouridine synthase"/>
    <property type="match status" value="1"/>
</dbReference>
<keyword evidence="2" id="KW-0413">Isomerase</keyword>
<evidence type="ECO:0000256" key="2">
    <source>
        <dbReference type="RuleBase" id="RU362028"/>
    </source>
</evidence>
<protein>
    <recommendedName>
        <fullName evidence="2">Pseudouridine synthase</fullName>
        <ecNumber evidence="2">5.4.99.-</ecNumber>
    </recommendedName>
</protein>
<comment type="similarity">
    <text evidence="2">Belongs to the pseudouridine synthase RluA family.</text>
</comment>
<dbReference type="InterPro" id="IPR006225">
    <property type="entry name" value="PsdUridine_synth_RluC/D"/>
</dbReference>